<protein>
    <submittedName>
        <fullName evidence="2">Uncharacterized protein</fullName>
    </submittedName>
</protein>
<dbReference type="Proteomes" id="UP000004926">
    <property type="component" value="Chromosome"/>
</dbReference>
<dbReference type="RefSeq" id="WP_009152605.1">
    <property type="nucleotide sequence ID" value="NZ_CM001439.1"/>
</dbReference>
<reference evidence="2 3" key="1">
    <citation type="journal article" date="2012" name="Stand. Genomic Sci.">
        <title>Genome sequence of the ocean sediment bacterium Saccharomonospora marina type strain (XMU15(T)).</title>
        <authorList>
            <person name="Klenk H.P."/>
            <person name="Lu M."/>
            <person name="Lucas S."/>
            <person name="Lapidus A."/>
            <person name="Copeland A."/>
            <person name="Pitluck S."/>
            <person name="Goodwin L.A."/>
            <person name="Han C."/>
            <person name="Tapia R."/>
            <person name="Brambilla E.M."/>
            <person name="Potter G."/>
            <person name="Land M."/>
            <person name="Ivanova N."/>
            <person name="Rohde M."/>
            <person name="Goker M."/>
            <person name="Detter J.C."/>
            <person name="Li W.J."/>
            <person name="Kyrpides N.C."/>
            <person name="Woyke T."/>
        </authorList>
    </citation>
    <scope>NUCLEOTIDE SEQUENCE [LARGE SCALE GENOMIC DNA]</scope>
    <source>
        <strain evidence="2 3">XMU15</strain>
    </source>
</reference>
<dbReference type="STRING" id="882083.SacmaDRAFT_0926"/>
<feature type="region of interest" description="Disordered" evidence="1">
    <location>
        <begin position="22"/>
        <end position="58"/>
    </location>
</feature>
<name>H5X9B7_9PSEU</name>
<accession>H5X9B7</accession>
<proteinExistence type="predicted"/>
<evidence type="ECO:0000256" key="1">
    <source>
        <dbReference type="SAM" id="MobiDB-lite"/>
    </source>
</evidence>
<dbReference type="eggNOG" id="ENOG502ZWP9">
    <property type="taxonomic scope" value="Bacteria"/>
</dbReference>
<keyword evidence="3" id="KW-1185">Reference proteome</keyword>
<dbReference type="HOGENOM" id="CLU_2821615_0_0_11"/>
<evidence type="ECO:0000313" key="3">
    <source>
        <dbReference type="Proteomes" id="UP000004926"/>
    </source>
</evidence>
<feature type="compositionally biased region" description="Basic and acidic residues" evidence="1">
    <location>
        <begin position="41"/>
        <end position="58"/>
    </location>
</feature>
<organism evidence="2 3">
    <name type="scientific">Saccharomonospora marina XMU15</name>
    <dbReference type="NCBI Taxonomy" id="882083"/>
    <lineage>
        <taxon>Bacteria</taxon>
        <taxon>Bacillati</taxon>
        <taxon>Actinomycetota</taxon>
        <taxon>Actinomycetes</taxon>
        <taxon>Pseudonocardiales</taxon>
        <taxon>Pseudonocardiaceae</taxon>
        <taxon>Saccharomonospora</taxon>
    </lineage>
</organism>
<gene>
    <name evidence="2" type="ORF">SacmaDRAFT_0926</name>
</gene>
<sequence length="58" mass="6506">MSIGRKDDRHNADLVREISDSFARAVEGESEPADEPGTEPAEPRPRFVITGDKRFPPR</sequence>
<evidence type="ECO:0000313" key="2">
    <source>
        <dbReference type="EMBL" id="EHR49219.1"/>
    </source>
</evidence>
<dbReference type="AlphaFoldDB" id="H5X9B7"/>
<dbReference type="EMBL" id="CM001439">
    <property type="protein sequence ID" value="EHR49219.1"/>
    <property type="molecule type" value="Genomic_DNA"/>
</dbReference>
<feature type="compositionally biased region" description="Acidic residues" evidence="1">
    <location>
        <begin position="28"/>
        <end position="37"/>
    </location>
</feature>